<evidence type="ECO:0000313" key="4">
    <source>
        <dbReference type="EMBL" id="PNW80703.1"/>
    </source>
</evidence>
<sequence length="630" mass="67542">MDDPLTQSPDPLDELGGLVGETLNLFDAPVNPGSASRSPAQALPAQHSDSPGFASAALGTRSPDAVAQSIDLDLLGAGPAGTSSLPRAATGAPEVDVPLVGEDDVQLGFGYEPPSQPAQPSFGAGPLGHMESHSAAATQPSPRDSYRELQPDDGPSAGAGPSTSAGGASTSAAGAGGSEPPAIRVWVRDPERSEAPSKLGIRTTYFTYLVRTESVLQGMRTDGTEVRRRFSEFDALHKLIKAHYRGYIIPPLPEKSFIDAKLAHEDFLRLRRADLQAFLRGIVSHPALRDAEALKLFLLQPGELQYNPAWISMLHGIGSTPDGNEGMVGALGVGGGGAVATAKATAGFNSLVAWVRHSVGVAAGSRRELDEDEQQLRHAKELMRDLERLLQLCCESARVMCGHMESLASDMYELGRNMGMLSKWEETLRAHSGTYTEAGYSASKRAADCKQLSYATARQHTLWKSASVKTAASLVALHDYYIIMPEAVAALEERERCLDQIHDLEAELAAKQAELSKSGGAAGRGLQGRQTQGDRRAYTLTNAVDKLEEQLKACRDTYALVKGRNSEELRRLHLSREADFHAMMAHYSRVQAQLMQAAADMWRTTARQFAGEPVDSGALPADGDSPRLDE</sequence>
<dbReference type="PANTHER" id="PTHR46757:SF2">
    <property type="entry name" value="OS05G0346100 PROTEIN"/>
    <property type="match status" value="1"/>
</dbReference>
<keyword evidence="1" id="KW-0175">Coiled coil</keyword>
<dbReference type="GO" id="GO:0005543">
    <property type="term" value="F:phospholipid binding"/>
    <property type="evidence" value="ECO:0000318"/>
    <property type="project" value="GO_Central"/>
</dbReference>
<evidence type="ECO:0000313" key="5">
    <source>
        <dbReference type="Proteomes" id="UP000006906"/>
    </source>
</evidence>
<dbReference type="Pfam" id="PF09325">
    <property type="entry name" value="Vps5"/>
    <property type="match status" value="1"/>
</dbReference>
<dbReference type="Gene3D" id="3.30.1520.10">
    <property type="entry name" value="Phox-like domain"/>
    <property type="match status" value="1"/>
</dbReference>
<dbReference type="SUPFAM" id="SSF64268">
    <property type="entry name" value="PX domain"/>
    <property type="match status" value="1"/>
</dbReference>
<dbReference type="GO" id="GO:0035091">
    <property type="term" value="F:phosphatidylinositol binding"/>
    <property type="evidence" value="ECO:0007669"/>
    <property type="project" value="InterPro"/>
</dbReference>
<feature type="region of interest" description="Disordered" evidence="2">
    <location>
        <begin position="24"/>
        <end position="60"/>
    </location>
</feature>
<dbReference type="Pfam" id="PF00787">
    <property type="entry name" value="PX"/>
    <property type="match status" value="1"/>
</dbReference>
<dbReference type="ExpressionAtlas" id="A0A2K3DJJ2">
    <property type="expression patterns" value="baseline and differential"/>
</dbReference>
<organism evidence="4 5">
    <name type="scientific">Chlamydomonas reinhardtii</name>
    <name type="common">Chlamydomonas smithii</name>
    <dbReference type="NCBI Taxonomy" id="3055"/>
    <lineage>
        <taxon>Eukaryota</taxon>
        <taxon>Viridiplantae</taxon>
        <taxon>Chlorophyta</taxon>
        <taxon>core chlorophytes</taxon>
        <taxon>Chlorophyceae</taxon>
        <taxon>CS clade</taxon>
        <taxon>Chlamydomonadales</taxon>
        <taxon>Chlamydomonadaceae</taxon>
        <taxon>Chlamydomonas</taxon>
    </lineage>
</organism>
<dbReference type="Gramene" id="PNW80703">
    <property type="protein sequence ID" value="PNW80703"/>
    <property type="gene ID" value="CHLRE_07g326450v5"/>
</dbReference>
<dbReference type="PaxDb" id="3055-EDP05918"/>
<dbReference type="InParanoid" id="A0A2K3DJJ2"/>
<feature type="compositionally biased region" description="Low complexity" evidence="2">
    <location>
        <begin position="154"/>
        <end position="182"/>
    </location>
</feature>
<dbReference type="SMART" id="SM00312">
    <property type="entry name" value="PX"/>
    <property type="match status" value="1"/>
</dbReference>
<feature type="coiled-coil region" evidence="1">
    <location>
        <begin position="487"/>
        <end position="514"/>
    </location>
</feature>
<dbReference type="PANTHER" id="PTHR46757">
    <property type="entry name" value="SORTING NEXIN-RELATED"/>
    <property type="match status" value="1"/>
</dbReference>
<dbReference type="GeneID" id="5716246"/>
<dbReference type="InterPro" id="IPR015404">
    <property type="entry name" value="Vps5_C"/>
</dbReference>
<reference evidence="4 5" key="1">
    <citation type="journal article" date="2007" name="Science">
        <title>The Chlamydomonas genome reveals the evolution of key animal and plant functions.</title>
        <authorList>
            <person name="Merchant S.S."/>
            <person name="Prochnik S.E."/>
            <person name="Vallon O."/>
            <person name="Harris E.H."/>
            <person name="Karpowicz S.J."/>
            <person name="Witman G.B."/>
            <person name="Terry A."/>
            <person name="Salamov A."/>
            <person name="Fritz-Laylin L.K."/>
            <person name="Marechal-Drouard L."/>
            <person name="Marshall W.F."/>
            <person name="Qu L.H."/>
            <person name="Nelson D.R."/>
            <person name="Sanderfoot A.A."/>
            <person name="Spalding M.H."/>
            <person name="Kapitonov V.V."/>
            <person name="Ren Q."/>
            <person name="Ferris P."/>
            <person name="Lindquist E."/>
            <person name="Shapiro H."/>
            <person name="Lucas S.M."/>
            <person name="Grimwood J."/>
            <person name="Schmutz J."/>
            <person name="Cardol P."/>
            <person name="Cerutti H."/>
            <person name="Chanfreau G."/>
            <person name="Chen C.L."/>
            <person name="Cognat V."/>
            <person name="Croft M.T."/>
            <person name="Dent R."/>
            <person name="Dutcher S."/>
            <person name="Fernandez E."/>
            <person name="Fukuzawa H."/>
            <person name="Gonzalez-Ballester D."/>
            <person name="Gonzalez-Halphen D."/>
            <person name="Hallmann A."/>
            <person name="Hanikenne M."/>
            <person name="Hippler M."/>
            <person name="Inwood W."/>
            <person name="Jabbari K."/>
            <person name="Kalanon M."/>
            <person name="Kuras R."/>
            <person name="Lefebvre P.A."/>
            <person name="Lemaire S.D."/>
            <person name="Lobanov A.V."/>
            <person name="Lohr M."/>
            <person name="Manuell A."/>
            <person name="Meier I."/>
            <person name="Mets L."/>
            <person name="Mittag M."/>
            <person name="Mittelmeier T."/>
            <person name="Moroney J.V."/>
            <person name="Moseley J."/>
            <person name="Napoli C."/>
            <person name="Nedelcu A.M."/>
            <person name="Niyogi K."/>
            <person name="Novoselov S.V."/>
            <person name="Paulsen I.T."/>
            <person name="Pazour G."/>
            <person name="Purton S."/>
            <person name="Ral J.P."/>
            <person name="Riano-Pachon D.M."/>
            <person name="Riekhof W."/>
            <person name="Rymarquis L."/>
            <person name="Schroda M."/>
            <person name="Stern D."/>
            <person name="Umen J."/>
            <person name="Willows R."/>
            <person name="Wilson N."/>
            <person name="Zimmer S.L."/>
            <person name="Allmer J."/>
            <person name="Balk J."/>
            <person name="Bisova K."/>
            <person name="Chen C.J."/>
            <person name="Elias M."/>
            <person name="Gendler K."/>
            <person name="Hauser C."/>
            <person name="Lamb M.R."/>
            <person name="Ledford H."/>
            <person name="Long J.C."/>
            <person name="Minagawa J."/>
            <person name="Page M.D."/>
            <person name="Pan J."/>
            <person name="Pootakham W."/>
            <person name="Roje S."/>
            <person name="Rose A."/>
            <person name="Stahlberg E."/>
            <person name="Terauchi A.M."/>
            <person name="Yang P."/>
            <person name="Ball S."/>
            <person name="Bowler C."/>
            <person name="Dieckmann C.L."/>
            <person name="Gladyshev V.N."/>
            <person name="Green P."/>
            <person name="Jorgensen R."/>
            <person name="Mayfield S."/>
            <person name="Mueller-Roeber B."/>
            <person name="Rajamani S."/>
            <person name="Sayre R.T."/>
            <person name="Brokstein P."/>
            <person name="Dubchak I."/>
            <person name="Goodstein D."/>
            <person name="Hornick L."/>
            <person name="Huang Y.W."/>
            <person name="Jhaveri J."/>
            <person name="Luo Y."/>
            <person name="Martinez D."/>
            <person name="Ngau W.C."/>
            <person name="Otillar B."/>
            <person name="Poliakov A."/>
            <person name="Porter A."/>
            <person name="Szajkowski L."/>
            <person name="Werner G."/>
            <person name="Zhou K."/>
            <person name="Grigoriev I.V."/>
            <person name="Rokhsar D.S."/>
            <person name="Grossman A.R."/>
        </authorList>
    </citation>
    <scope>NUCLEOTIDE SEQUENCE [LARGE SCALE GENOMIC DNA]</scope>
    <source>
        <strain evidence="5">CC-503</strain>
    </source>
</reference>
<dbReference type="InterPro" id="IPR044279">
    <property type="entry name" value="SNX2A/B"/>
</dbReference>
<dbReference type="GO" id="GO:0016020">
    <property type="term" value="C:membrane"/>
    <property type="evidence" value="ECO:0000318"/>
    <property type="project" value="GO_Central"/>
</dbReference>
<dbReference type="KEGG" id="cre:CHLRE_07g326450v5"/>
<protein>
    <recommendedName>
        <fullName evidence="3">PX domain-containing protein</fullName>
    </recommendedName>
</protein>
<dbReference type="OMA" id="CESARVM"/>
<dbReference type="InterPro" id="IPR001683">
    <property type="entry name" value="PX_dom"/>
</dbReference>
<dbReference type="CDD" id="cd07596">
    <property type="entry name" value="BAR_SNX"/>
    <property type="match status" value="1"/>
</dbReference>
<accession>A0A2K3DJJ2</accession>
<gene>
    <name evidence="4" type="ORF">CHLRE_07g326450v5</name>
</gene>
<keyword evidence="5" id="KW-1185">Reference proteome</keyword>
<dbReference type="InterPro" id="IPR036871">
    <property type="entry name" value="PX_dom_sf"/>
</dbReference>
<dbReference type="AlphaFoldDB" id="A0A2K3DJJ2"/>
<dbReference type="OrthoDB" id="271164at2759"/>
<dbReference type="RefSeq" id="XP_042922666.1">
    <property type="nucleotide sequence ID" value="XM_043064098.1"/>
</dbReference>
<dbReference type="EMBL" id="CM008968">
    <property type="protein sequence ID" value="PNW80703.1"/>
    <property type="molecule type" value="Genomic_DNA"/>
</dbReference>
<dbReference type="Proteomes" id="UP000006906">
    <property type="component" value="Chromosome 7"/>
</dbReference>
<dbReference type="GO" id="GO:0005768">
    <property type="term" value="C:endosome"/>
    <property type="evidence" value="ECO:0007669"/>
    <property type="project" value="UniProtKB-ARBA"/>
</dbReference>
<dbReference type="Gene3D" id="1.20.1270.60">
    <property type="entry name" value="Arfaptin homology (AH) domain/BAR domain"/>
    <property type="match status" value="1"/>
</dbReference>
<evidence type="ECO:0000259" key="3">
    <source>
        <dbReference type="PROSITE" id="PS50195"/>
    </source>
</evidence>
<evidence type="ECO:0000256" key="1">
    <source>
        <dbReference type="SAM" id="Coils"/>
    </source>
</evidence>
<dbReference type="GO" id="GO:0016192">
    <property type="term" value="P:vesicle-mediated transport"/>
    <property type="evidence" value="ECO:0000318"/>
    <property type="project" value="GO_Central"/>
</dbReference>
<feature type="region of interest" description="Disordered" evidence="2">
    <location>
        <begin position="610"/>
        <end position="630"/>
    </location>
</feature>
<feature type="domain" description="PX" evidence="3">
    <location>
        <begin position="186"/>
        <end position="305"/>
    </location>
</feature>
<evidence type="ECO:0000256" key="2">
    <source>
        <dbReference type="SAM" id="MobiDB-lite"/>
    </source>
</evidence>
<feature type="region of interest" description="Disordered" evidence="2">
    <location>
        <begin position="75"/>
        <end position="189"/>
    </location>
</feature>
<dbReference type="PROSITE" id="PS50195">
    <property type="entry name" value="PX"/>
    <property type="match status" value="1"/>
</dbReference>
<proteinExistence type="predicted"/>
<feature type="coiled-coil region" evidence="1">
    <location>
        <begin position="362"/>
        <end position="389"/>
    </location>
</feature>
<name>A0A2K3DJJ2_CHLRE</name>
<dbReference type="STRING" id="3055.A0A2K3DJJ2"/>
<dbReference type="InterPro" id="IPR027267">
    <property type="entry name" value="AH/BAR_dom_sf"/>
</dbReference>